<dbReference type="InterPro" id="IPR016166">
    <property type="entry name" value="FAD-bd_PCMH"/>
</dbReference>
<dbReference type="InterPro" id="IPR016169">
    <property type="entry name" value="FAD-bd_PCMH_sub2"/>
</dbReference>
<evidence type="ECO:0000256" key="1">
    <source>
        <dbReference type="ARBA" id="ARBA00005466"/>
    </source>
</evidence>
<dbReference type="Gene3D" id="3.40.462.20">
    <property type="match status" value="1"/>
</dbReference>
<gene>
    <name evidence="6" type="ORF">CORC01_06470</name>
</gene>
<dbReference type="InterPro" id="IPR012951">
    <property type="entry name" value="BBE"/>
</dbReference>
<dbReference type="OrthoDB" id="415825at2759"/>
<evidence type="ECO:0000256" key="4">
    <source>
        <dbReference type="ARBA" id="ARBA00023002"/>
    </source>
</evidence>
<dbReference type="RefSeq" id="XP_022475423.1">
    <property type="nucleotide sequence ID" value="XM_022618111.1"/>
</dbReference>
<dbReference type="GeneID" id="34559621"/>
<dbReference type="PROSITE" id="PS00862">
    <property type="entry name" value="OX2_COVAL_FAD"/>
    <property type="match status" value="1"/>
</dbReference>
<dbReference type="Pfam" id="PF08031">
    <property type="entry name" value="BBE"/>
    <property type="match status" value="1"/>
</dbReference>
<reference evidence="6 7" key="1">
    <citation type="submission" date="2016-09" db="EMBL/GenBank/DDBJ databases">
        <authorList>
            <person name="Capua I."/>
            <person name="De Benedictis P."/>
            <person name="Joannis T."/>
            <person name="Lombin L.H."/>
            <person name="Cattoli G."/>
        </authorList>
    </citation>
    <scope>NUCLEOTIDE SEQUENCE [LARGE SCALE GENOMIC DNA]</scope>
    <source>
        <strain evidence="6 7">IMI 309357</strain>
    </source>
</reference>
<evidence type="ECO:0000313" key="6">
    <source>
        <dbReference type="EMBL" id="OHE98273.1"/>
    </source>
</evidence>
<evidence type="ECO:0000313" key="7">
    <source>
        <dbReference type="Proteomes" id="UP000176998"/>
    </source>
</evidence>
<dbReference type="SUPFAM" id="SSF56176">
    <property type="entry name" value="FAD-binding/transporter-associated domain-like"/>
    <property type="match status" value="1"/>
</dbReference>
<keyword evidence="4" id="KW-0560">Oxidoreductase</keyword>
<dbReference type="EMBL" id="MJBS01000048">
    <property type="protein sequence ID" value="OHE98273.1"/>
    <property type="molecule type" value="Genomic_DNA"/>
</dbReference>
<accession>A0A1G4BA49</accession>
<sequence length="512" mass="54552">MSSYHQNPPSRLAKTAKGIQWNSWSLGAATVLAGLTAQSLLASGPVPKPSPSIESCLGNVCAGRTDCVQFPNQKNASKATSWMAPFNLGQIVTPTAIVRPKDAQEVASVVRCAIKHGVKVQAKSGGHGWGNHGLGGEDGAISVDMEHFQYTQDAGTNNIRVGGGTRLSQIDEHLSGAQRAIPHGMCMGIGIGGHATVGGLGPMSRMWGTTLDHVEEVEVVTANATIVRASSKENSDLFFAMRGAGAGFGIVTDFVMRTRRAPSSALHFNQSFSYSHPKEIAEVLLTWQSIATDQTLDNRFSTEMVFGPSGARISSTWFGSEAELYQTDILNRVQSIGGSLATRQETWNGSLARLAAEEALHTAPTPNKLYSKSLGLSSSHILSNSEIASLLASLPAELMAEDWSIKFQAAGGAVAEVPVGSTAYAHRDKVMFYQSYAPDALNTTRASLGDFHRKLLNTLPNAAGTYPGFVDAELRAPQSSYWGSGLAVLEEIKAQWDPEDVFHNPQSVAARV</sequence>
<comment type="similarity">
    <text evidence="1">Belongs to the oxygen-dependent FAD-linked oxidoreductase family.</text>
</comment>
<evidence type="ECO:0000256" key="3">
    <source>
        <dbReference type="ARBA" id="ARBA00022827"/>
    </source>
</evidence>
<dbReference type="AlphaFoldDB" id="A0A1G4BA49"/>
<dbReference type="InterPro" id="IPR006094">
    <property type="entry name" value="Oxid_FAD_bind_N"/>
</dbReference>
<protein>
    <recommendedName>
        <fullName evidence="5">FAD-binding PCMH-type domain-containing protein</fullName>
    </recommendedName>
</protein>
<keyword evidence="2" id="KW-0285">Flavoprotein</keyword>
<organism evidence="6 7">
    <name type="scientific">Colletotrichum orchidophilum</name>
    <dbReference type="NCBI Taxonomy" id="1209926"/>
    <lineage>
        <taxon>Eukaryota</taxon>
        <taxon>Fungi</taxon>
        <taxon>Dikarya</taxon>
        <taxon>Ascomycota</taxon>
        <taxon>Pezizomycotina</taxon>
        <taxon>Sordariomycetes</taxon>
        <taxon>Hypocreomycetidae</taxon>
        <taxon>Glomerellales</taxon>
        <taxon>Glomerellaceae</taxon>
        <taxon>Colletotrichum</taxon>
    </lineage>
</organism>
<dbReference type="Proteomes" id="UP000176998">
    <property type="component" value="Unassembled WGS sequence"/>
</dbReference>
<evidence type="ECO:0000256" key="2">
    <source>
        <dbReference type="ARBA" id="ARBA00022630"/>
    </source>
</evidence>
<keyword evidence="3" id="KW-0274">FAD</keyword>
<dbReference type="InterPro" id="IPR050416">
    <property type="entry name" value="FAD-linked_Oxidoreductase"/>
</dbReference>
<name>A0A1G4BA49_9PEZI</name>
<dbReference type="PROSITE" id="PS51387">
    <property type="entry name" value="FAD_PCMH"/>
    <property type="match status" value="1"/>
</dbReference>
<dbReference type="PANTHER" id="PTHR42973:SF17">
    <property type="entry name" value="OXIDASE, PUTATIVE (AFU_ORTHOLOGUE AFUA_6G14340)-RELATED"/>
    <property type="match status" value="1"/>
</dbReference>
<dbReference type="Gene3D" id="3.30.465.10">
    <property type="match status" value="1"/>
</dbReference>
<dbReference type="STRING" id="1209926.A0A1G4BA49"/>
<proteinExistence type="inferred from homology"/>
<dbReference type="GO" id="GO:0071949">
    <property type="term" value="F:FAD binding"/>
    <property type="evidence" value="ECO:0007669"/>
    <property type="project" value="InterPro"/>
</dbReference>
<keyword evidence="7" id="KW-1185">Reference proteome</keyword>
<comment type="caution">
    <text evidence="6">The sequence shown here is derived from an EMBL/GenBank/DDBJ whole genome shotgun (WGS) entry which is preliminary data.</text>
</comment>
<dbReference type="PANTHER" id="PTHR42973">
    <property type="entry name" value="BINDING OXIDOREDUCTASE, PUTATIVE (AFU_ORTHOLOGUE AFUA_1G17690)-RELATED"/>
    <property type="match status" value="1"/>
</dbReference>
<feature type="domain" description="FAD-binding PCMH-type" evidence="5">
    <location>
        <begin position="90"/>
        <end position="261"/>
    </location>
</feature>
<dbReference type="InterPro" id="IPR006093">
    <property type="entry name" value="Oxy_OxRdtase_FAD_BS"/>
</dbReference>
<evidence type="ECO:0000259" key="5">
    <source>
        <dbReference type="PROSITE" id="PS51387"/>
    </source>
</evidence>
<dbReference type="InterPro" id="IPR036318">
    <property type="entry name" value="FAD-bd_PCMH-like_sf"/>
</dbReference>
<dbReference type="GO" id="GO:0016491">
    <property type="term" value="F:oxidoreductase activity"/>
    <property type="evidence" value="ECO:0007669"/>
    <property type="project" value="UniProtKB-KW"/>
</dbReference>
<dbReference type="Pfam" id="PF01565">
    <property type="entry name" value="FAD_binding_4"/>
    <property type="match status" value="1"/>
</dbReference>